<dbReference type="PANTHER" id="PTHR13900:SF0">
    <property type="entry name" value="TRANSCRIPTION INITIATION FACTOR TFIID SUBUNIT 1"/>
    <property type="match status" value="1"/>
</dbReference>
<dbReference type="GO" id="GO:0016251">
    <property type="term" value="F:RNA polymerase II general transcription initiation factor activity"/>
    <property type="evidence" value="ECO:0007669"/>
    <property type="project" value="InterPro"/>
</dbReference>
<evidence type="ECO:0000256" key="1">
    <source>
        <dbReference type="SAM" id="MobiDB-lite"/>
    </source>
</evidence>
<protein>
    <submittedName>
        <fullName evidence="3">Uncharacterized protein</fullName>
    </submittedName>
</protein>
<dbReference type="GO" id="GO:0004402">
    <property type="term" value="F:histone acetyltransferase activity"/>
    <property type="evidence" value="ECO:0007669"/>
    <property type="project" value="InterPro"/>
</dbReference>
<name>A0A915DXT9_9BILA</name>
<dbReference type="AlphaFoldDB" id="A0A915DXT9"/>
<dbReference type="GO" id="GO:0051123">
    <property type="term" value="P:RNA polymerase II preinitiation complex assembly"/>
    <property type="evidence" value="ECO:0007669"/>
    <property type="project" value="TreeGrafter"/>
</dbReference>
<feature type="compositionally biased region" description="Polar residues" evidence="1">
    <location>
        <begin position="32"/>
        <end position="47"/>
    </location>
</feature>
<feature type="compositionally biased region" description="Polar residues" evidence="1">
    <location>
        <begin position="8"/>
        <end position="25"/>
    </location>
</feature>
<proteinExistence type="predicted"/>
<dbReference type="InterPro" id="IPR040240">
    <property type="entry name" value="TAF1"/>
</dbReference>
<organism evidence="2 3">
    <name type="scientific">Ditylenchus dipsaci</name>
    <dbReference type="NCBI Taxonomy" id="166011"/>
    <lineage>
        <taxon>Eukaryota</taxon>
        <taxon>Metazoa</taxon>
        <taxon>Ecdysozoa</taxon>
        <taxon>Nematoda</taxon>
        <taxon>Chromadorea</taxon>
        <taxon>Rhabditida</taxon>
        <taxon>Tylenchina</taxon>
        <taxon>Tylenchomorpha</taxon>
        <taxon>Sphaerularioidea</taxon>
        <taxon>Anguinidae</taxon>
        <taxon>Anguininae</taxon>
        <taxon>Ditylenchus</taxon>
    </lineage>
</organism>
<dbReference type="PANTHER" id="PTHR13900">
    <property type="entry name" value="TRANSCRIPTION INITIATION FACTOR TFIID"/>
    <property type="match status" value="1"/>
</dbReference>
<accession>A0A915DXT9</accession>
<keyword evidence="2" id="KW-1185">Reference proteome</keyword>
<feature type="region of interest" description="Disordered" evidence="1">
    <location>
        <begin position="387"/>
        <end position="410"/>
    </location>
</feature>
<dbReference type="Proteomes" id="UP000887574">
    <property type="component" value="Unplaced"/>
</dbReference>
<sequence>MDVVTLDDTGSSCSPNQNNTESDYSPNKDDSVTSCSPTKNFAENSFSPRKDDPTDEDYVEIIRDPCHGDQEPFVPPTKRGDAPLAGILKSDIEDIDPRRYFPDYKPNETLRFSRVFAANSKPTLRNQIWWTSKTFNKNSQKSKSIAAVQETDAPADEVISGLDQNWKLKIGRAPKPEECVTDDYQLLCTPEDAAPWRFGPAQIWYDRMGVPANPKKFNYGFGLKKKTSSAIDPKAAETDLPAVGEESTFLPVDLLHWEDDIIIDAEEARKKIVADFSDNKLPRCGWIPTAQTRTYKAFISAFNQGAFQQMFSQPGIFPRQLVNNEADLSKVTIDANHSLFPMDNYEFETTRWEDNIIWDSENMPSIPEPRMLTLDYEDDPTIFGMPDDGCTEDKDGQSGSKQPFRQENQLSRKAEMIIMQTPNKLRQHHRTPLSKQVMRHFLGKTTNIFSLTRHIRKIDEQRERQKLSEGGVDIFLMREVQDLTARDGTLVMLEYVKNIRLF</sequence>
<dbReference type="GO" id="GO:0005669">
    <property type="term" value="C:transcription factor TFIID complex"/>
    <property type="evidence" value="ECO:0007669"/>
    <property type="project" value="InterPro"/>
</dbReference>
<feature type="region of interest" description="Disordered" evidence="1">
    <location>
        <begin position="1"/>
        <end position="57"/>
    </location>
</feature>
<dbReference type="GO" id="GO:0017025">
    <property type="term" value="F:TBP-class protein binding"/>
    <property type="evidence" value="ECO:0007669"/>
    <property type="project" value="InterPro"/>
</dbReference>
<evidence type="ECO:0000313" key="3">
    <source>
        <dbReference type="WBParaSite" id="jg24818"/>
    </source>
</evidence>
<feature type="compositionally biased region" description="Polar residues" evidence="1">
    <location>
        <begin position="397"/>
        <end position="409"/>
    </location>
</feature>
<reference evidence="3" key="1">
    <citation type="submission" date="2022-11" db="UniProtKB">
        <authorList>
            <consortium name="WormBaseParasite"/>
        </authorList>
    </citation>
    <scope>IDENTIFICATION</scope>
</reference>
<dbReference type="WBParaSite" id="jg24818">
    <property type="protein sequence ID" value="jg24818"/>
    <property type="gene ID" value="jg24818"/>
</dbReference>
<evidence type="ECO:0000313" key="2">
    <source>
        <dbReference type="Proteomes" id="UP000887574"/>
    </source>
</evidence>